<dbReference type="InterPro" id="IPR036890">
    <property type="entry name" value="HATPase_C_sf"/>
</dbReference>
<dbReference type="AlphaFoldDB" id="A0A7J6NZ62"/>
<dbReference type="Pfam" id="PF02518">
    <property type="entry name" value="HATPase_c"/>
    <property type="match status" value="1"/>
</dbReference>
<protein>
    <recommendedName>
        <fullName evidence="1">Histidine kinase/HSP90-like ATPase domain-containing protein</fullName>
    </recommendedName>
</protein>
<name>A0A7J6NZ62_PEROL</name>
<feature type="domain" description="Histidine kinase/HSP90-like ATPase" evidence="1">
    <location>
        <begin position="30"/>
        <end position="124"/>
    </location>
</feature>
<organism evidence="2 3">
    <name type="scientific">Perkinsus olseni</name>
    <name type="common">Perkinsus atlanticus</name>
    <dbReference type="NCBI Taxonomy" id="32597"/>
    <lineage>
        <taxon>Eukaryota</taxon>
        <taxon>Sar</taxon>
        <taxon>Alveolata</taxon>
        <taxon>Perkinsozoa</taxon>
        <taxon>Perkinsea</taxon>
        <taxon>Perkinsida</taxon>
        <taxon>Perkinsidae</taxon>
        <taxon>Perkinsus</taxon>
    </lineage>
</organism>
<dbReference type="Gene3D" id="3.30.565.10">
    <property type="entry name" value="Histidine kinase-like ATPase, C-terminal domain"/>
    <property type="match status" value="1"/>
</dbReference>
<gene>
    <name evidence="2" type="ORF">FOZ60_001998</name>
</gene>
<evidence type="ECO:0000313" key="3">
    <source>
        <dbReference type="Proteomes" id="UP000541610"/>
    </source>
</evidence>
<proteinExistence type="predicted"/>
<dbReference type="SUPFAM" id="SSF55874">
    <property type="entry name" value="ATPase domain of HSP90 chaperone/DNA topoisomerase II/histidine kinase"/>
    <property type="match status" value="1"/>
</dbReference>
<comment type="caution">
    <text evidence="2">The sequence shown here is derived from an EMBL/GenBank/DDBJ whole genome shotgun (WGS) entry which is preliminary data.</text>
</comment>
<dbReference type="EMBL" id="JABANP010000132">
    <property type="protein sequence ID" value="KAF4689145.1"/>
    <property type="molecule type" value="Genomic_DNA"/>
</dbReference>
<evidence type="ECO:0000259" key="1">
    <source>
        <dbReference type="Pfam" id="PF02518"/>
    </source>
</evidence>
<dbReference type="Proteomes" id="UP000541610">
    <property type="component" value="Unassembled WGS sequence"/>
</dbReference>
<reference evidence="2 3" key="1">
    <citation type="submission" date="2020-04" db="EMBL/GenBank/DDBJ databases">
        <title>Perkinsus olseni comparative genomics.</title>
        <authorList>
            <person name="Bogema D.R."/>
        </authorList>
    </citation>
    <scope>NUCLEOTIDE SEQUENCE [LARGE SCALE GENOMIC DNA]</scope>
    <source>
        <strain evidence="2">00978-12</strain>
    </source>
</reference>
<evidence type="ECO:0000313" key="2">
    <source>
        <dbReference type="EMBL" id="KAF4689145.1"/>
    </source>
</evidence>
<sequence>MPLNSDNERPLLSSWFMKHGMSLCGSERVDNRSVFLVVKEILDNAIDACRHLKDPRTEPKVSVTLKSDLKLICSDLGGPGIAADGVDSIRGMFSSTKHADSGTGFSGKFGLGLKFVTLFLHQAGCAAIHFEVVTDEVRLVEFDLLVEDGGIKVGEVRIDKIDGDPGFTTRVSLQLPQSPDVDYDIVRSLTEEYLALSSHFLGEKAPTFEYNDKQLQGSSLFRSTPGQPVARYSVDGVTVMTRVRPQRDSSARIGSDRTILATRLVNGTVMANLPGWSECCLLGAIRDAFGREGRR</sequence>
<dbReference type="InterPro" id="IPR003594">
    <property type="entry name" value="HATPase_dom"/>
</dbReference>
<accession>A0A7J6NZ62</accession>
<dbReference type="OrthoDB" id="1562195at2759"/>